<dbReference type="GO" id="GO:0042773">
    <property type="term" value="P:ATP synthesis coupled electron transport"/>
    <property type="evidence" value="ECO:0007669"/>
    <property type="project" value="UniProtKB-UniRule"/>
</dbReference>
<keyword evidence="10 17" id="KW-1133">Transmembrane helix</keyword>
<dbReference type="CTD" id="4539"/>
<name>A0A0S1RRQ5_LACBL</name>
<dbReference type="PANTHER" id="PTHR11434">
    <property type="entry name" value="NADH-UBIQUINONE OXIDOREDUCTASE SUBUNIT ND4L"/>
    <property type="match status" value="1"/>
</dbReference>
<comment type="subcellular location">
    <subcellularLocation>
        <location evidence="17">Mitochondrion inner membrane</location>
        <topology evidence="17">Multi-pass membrane protein</topology>
    </subcellularLocation>
    <subcellularLocation>
        <location evidence="1">Mitochondrion membrane</location>
        <topology evidence="1">Multi-pass membrane protein</topology>
    </subcellularLocation>
</comment>
<dbReference type="InterPro" id="IPR001133">
    <property type="entry name" value="NADH_UbQ_OxRdtase_chain4L/K"/>
</dbReference>
<keyword evidence="13 17" id="KW-0496">Mitochondrion</keyword>
<sequence length="98" mass="10684">MSTILFLLNTSFLLGLLGLSFHRTHLMSILICIEAMMLIPYLMMTTLMSTTNTPTTAMLPILLLALSACEASTGLALLVATTRTHGTDHMKTLNLLKC</sequence>
<geneLocation type="mitochondrion" evidence="18"/>
<dbReference type="InterPro" id="IPR039428">
    <property type="entry name" value="NUOK/Mnh_C1-like"/>
</dbReference>
<evidence type="ECO:0000256" key="13">
    <source>
        <dbReference type="ARBA" id="ARBA00023128"/>
    </source>
</evidence>
<proteinExistence type="inferred from homology"/>
<evidence type="ECO:0000256" key="14">
    <source>
        <dbReference type="ARBA" id="ARBA00023136"/>
    </source>
</evidence>
<accession>A0A0S1RRQ5</accession>
<evidence type="ECO:0000256" key="12">
    <source>
        <dbReference type="ARBA" id="ARBA00023075"/>
    </source>
</evidence>
<evidence type="ECO:0000256" key="10">
    <source>
        <dbReference type="ARBA" id="ARBA00022989"/>
    </source>
</evidence>
<evidence type="ECO:0000256" key="16">
    <source>
        <dbReference type="ARBA" id="ARBA00048769"/>
    </source>
</evidence>
<feature type="transmembrane region" description="Helical" evidence="17">
    <location>
        <begin position="59"/>
        <end position="80"/>
    </location>
</feature>
<gene>
    <name evidence="18" type="primary">ND4L</name>
</gene>
<dbReference type="GeneID" id="26219839"/>
<evidence type="ECO:0000256" key="4">
    <source>
        <dbReference type="ARBA" id="ARBA00016612"/>
    </source>
</evidence>
<dbReference type="PANTHER" id="PTHR11434:SF0">
    <property type="entry name" value="NADH-UBIQUINONE OXIDOREDUCTASE CHAIN 4L"/>
    <property type="match status" value="1"/>
</dbReference>
<dbReference type="Pfam" id="PF00420">
    <property type="entry name" value="Oxidored_q2"/>
    <property type="match status" value="1"/>
</dbReference>
<keyword evidence="17" id="KW-0999">Mitochondrion inner membrane</keyword>
<keyword evidence="7 17" id="KW-0812">Transmembrane</keyword>
<evidence type="ECO:0000256" key="8">
    <source>
        <dbReference type="ARBA" id="ARBA00022967"/>
    </source>
</evidence>
<evidence type="ECO:0000256" key="17">
    <source>
        <dbReference type="RuleBase" id="RU004419"/>
    </source>
</evidence>
<comment type="similarity">
    <text evidence="2 17">Belongs to the complex I subunit 4L family.</text>
</comment>
<evidence type="ECO:0000256" key="15">
    <source>
        <dbReference type="ARBA" id="ARBA00043911"/>
    </source>
</evidence>
<keyword evidence="14 17" id="KW-0472">Membrane</keyword>
<evidence type="ECO:0000256" key="7">
    <source>
        <dbReference type="ARBA" id="ARBA00022692"/>
    </source>
</evidence>
<evidence type="ECO:0000256" key="1">
    <source>
        <dbReference type="ARBA" id="ARBA00004225"/>
    </source>
</evidence>
<organism evidence="18">
    <name type="scientific">Lacerta bilineata</name>
    <name type="common">Western green lizard</name>
    <dbReference type="NCBI Taxonomy" id="95620"/>
    <lineage>
        <taxon>Eukaryota</taxon>
        <taxon>Metazoa</taxon>
        <taxon>Chordata</taxon>
        <taxon>Craniata</taxon>
        <taxon>Vertebrata</taxon>
        <taxon>Euteleostomi</taxon>
        <taxon>Lepidosauria</taxon>
        <taxon>Squamata</taxon>
        <taxon>Bifurcata</taxon>
        <taxon>Unidentata</taxon>
        <taxon>Episquamata</taxon>
        <taxon>Laterata</taxon>
        <taxon>Lacertibaenia</taxon>
        <taxon>Lacertidae</taxon>
        <taxon>Lacerta</taxon>
    </lineage>
</organism>
<evidence type="ECO:0000256" key="9">
    <source>
        <dbReference type="ARBA" id="ARBA00022982"/>
    </source>
</evidence>
<dbReference type="GO" id="GO:0008137">
    <property type="term" value="F:NADH dehydrogenase (ubiquinone) activity"/>
    <property type="evidence" value="ECO:0007669"/>
    <property type="project" value="UniProtKB-EC"/>
</dbReference>
<dbReference type="GO" id="GO:0030964">
    <property type="term" value="C:NADH dehydrogenase complex"/>
    <property type="evidence" value="ECO:0007669"/>
    <property type="project" value="TreeGrafter"/>
</dbReference>
<dbReference type="AlphaFoldDB" id="A0A0S1RRQ5"/>
<dbReference type="GO" id="GO:0016651">
    <property type="term" value="F:oxidoreductase activity, acting on NAD(P)H"/>
    <property type="evidence" value="ECO:0007669"/>
    <property type="project" value="InterPro"/>
</dbReference>
<evidence type="ECO:0000256" key="5">
    <source>
        <dbReference type="ARBA" id="ARBA00022448"/>
    </source>
</evidence>
<feature type="transmembrane region" description="Helical" evidence="17">
    <location>
        <begin position="28"/>
        <end position="47"/>
    </location>
</feature>
<dbReference type="EMBL" id="KT722705">
    <property type="protein sequence ID" value="ALL97153.1"/>
    <property type="molecule type" value="Genomic_DNA"/>
</dbReference>
<evidence type="ECO:0000256" key="6">
    <source>
        <dbReference type="ARBA" id="ARBA00022660"/>
    </source>
</evidence>
<comment type="function">
    <text evidence="15">Core subunit of the mitochondrial membrane respiratory chain NADH dehydrogenase (Complex I) which catalyzes electron transfer from NADH through the respiratory chain, using ubiquinone as an electron acceptor. Part of the enzyme membrane arm which is embedded in the lipid bilayer and involved in proton translocation.</text>
</comment>
<keyword evidence="6 17" id="KW-0679">Respiratory chain</keyword>
<protein>
    <recommendedName>
        <fullName evidence="4 17">NADH-ubiquinone oxidoreductase chain 4L</fullName>
        <ecNumber evidence="3 17">7.1.1.2</ecNumber>
    </recommendedName>
</protein>
<keyword evidence="8 17" id="KW-1278">Translocase</keyword>
<evidence type="ECO:0000313" key="18">
    <source>
        <dbReference type="EMBL" id="ALL97153.1"/>
    </source>
</evidence>
<dbReference type="GO" id="GO:0005743">
    <property type="term" value="C:mitochondrial inner membrane"/>
    <property type="evidence" value="ECO:0007669"/>
    <property type="project" value="UniProtKB-SubCell"/>
</dbReference>
<evidence type="ECO:0000256" key="2">
    <source>
        <dbReference type="ARBA" id="ARBA00010519"/>
    </source>
</evidence>
<keyword evidence="5 17" id="KW-0813">Transport</keyword>
<dbReference type="Gene3D" id="1.10.287.3510">
    <property type="match status" value="1"/>
</dbReference>
<comment type="catalytic activity">
    <reaction evidence="16">
        <text>a ubiquinone + NADH + 5 H(+)(in) = a ubiquinol + NAD(+) + 4 H(+)(out)</text>
        <dbReference type="Rhea" id="RHEA:29091"/>
        <dbReference type="Rhea" id="RHEA-COMP:9565"/>
        <dbReference type="Rhea" id="RHEA-COMP:9566"/>
        <dbReference type="ChEBI" id="CHEBI:15378"/>
        <dbReference type="ChEBI" id="CHEBI:16389"/>
        <dbReference type="ChEBI" id="CHEBI:17976"/>
        <dbReference type="ChEBI" id="CHEBI:57540"/>
        <dbReference type="ChEBI" id="CHEBI:57945"/>
        <dbReference type="EC" id="7.1.1.2"/>
    </reaction>
    <physiologicalReaction direction="left-to-right" evidence="16">
        <dbReference type="Rhea" id="RHEA:29092"/>
    </physiologicalReaction>
</comment>
<evidence type="ECO:0000256" key="3">
    <source>
        <dbReference type="ARBA" id="ARBA00012944"/>
    </source>
</evidence>
<keyword evidence="9 17" id="KW-0249">Electron transport</keyword>
<keyword evidence="12 17" id="KW-0830">Ubiquinone</keyword>
<evidence type="ECO:0000256" key="11">
    <source>
        <dbReference type="ARBA" id="ARBA00023027"/>
    </source>
</evidence>
<dbReference type="RefSeq" id="YP_009180447.1">
    <property type="nucleotide sequence ID" value="NC_028440.1"/>
</dbReference>
<reference evidence="18" key="1">
    <citation type="submission" date="2015-09" db="EMBL/GenBank/DDBJ databases">
        <title>The complete mitochondrial genome of Lacerta bilineata and comparison with its closely related congener L. viridis.</title>
        <authorList>
            <person name="Kolora R."/>
            <person name="Weigert A."/>
            <person name="Nowick K."/>
            <person name="Schaffer S."/>
            <person name="Grimm A."/>
            <person name="Henle K."/>
            <person name="Sahyon A."/>
            <person name="Stadler P."/>
            <person name="Bleidorn C."/>
            <person name="Faria R."/>
            <person name="Schlegel M."/>
        </authorList>
    </citation>
    <scope>NUCLEOTIDE SEQUENCE</scope>
</reference>
<keyword evidence="11 17" id="KW-0520">NAD</keyword>
<dbReference type="EC" id="7.1.1.2" evidence="3 17"/>